<dbReference type="EMBL" id="CASHTH010001216">
    <property type="protein sequence ID" value="CAI8012786.1"/>
    <property type="molecule type" value="Genomic_DNA"/>
</dbReference>
<evidence type="ECO:0000256" key="1">
    <source>
        <dbReference type="ARBA" id="ARBA00006525"/>
    </source>
</evidence>
<dbReference type="AlphaFoldDB" id="A0AA35RM63"/>
<dbReference type="PANTHER" id="PTHR43022">
    <property type="entry name" value="PROTEIN SMF"/>
    <property type="match status" value="1"/>
</dbReference>
<keyword evidence="5" id="KW-1185">Reference proteome</keyword>
<dbReference type="InterPro" id="IPR003488">
    <property type="entry name" value="DprA"/>
</dbReference>
<dbReference type="InterPro" id="IPR057666">
    <property type="entry name" value="DrpA_SLOG"/>
</dbReference>
<dbReference type="Gene3D" id="1.10.10.10">
    <property type="entry name" value="Winged helix-like DNA-binding domain superfamily/Winged helix DNA-binding domain"/>
    <property type="match status" value="1"/>
</dbReference>
<evidence type="ECO:0000313" key="4">
    <source>
        <dbReference type="EMBL" id="CAI8012786.1"/>
    </source>
</evidence>
<dbReference type="Pfam" id="PF02481">
    <property type="entry name" value="DNA_processg_A"/>
    <property type="match status" value="1"/>
</dbReference>
<protein>
    <submittedName>
        <fullName evidence="4">DNA-processing protein A</fullName>
    </submittedName>
</protein>
<dbReference type="InterPro" id="IPR036388">
    <property type="entry name" value="WH-like_DNA-bd_sf"/>
</dbReference>
<dbReference type="Gene3D" id="3.40.50.450">
    <property type="match status" value="1"/>
</dbReference>
<comment type="similarity">
    <text evidence="1">Belongs to the DprA/Smf family.</text>
</comment>
<sequence length="150" mass="16086">MSLGTLVIEAPEGSGALLTARHALEQNREVFAVLGSILSPASRGGNELIRDSGAKLITSADDVMEELNLSAVEHQLELAAFFPEDEAQAAVLKFVTFDPIHIDEITRTSALAASTVSGALTMMELRGLVRQVGGMNYVRLRETVAEYQSV</sequence>
<dbReference type="InterPro" id="IPR036390">
    <property type="entry name" value="WH_DNA-bd_sf"/>
</dbReference>
<accession>A0AA35RM63</accession>
<evidence type="ECO:0000259" key="2">
    <source>
        <dbReference type="Pfam" id="PF02481"/>
    </source>
</evidence>
<dbReference type="Pfam" id="PF17782">
    <property type="entry name" value="WHD_DprA"/>
    <property type="match status" value="1"/>
</dbReference>
<evidence type="ECO:0000259" key="3">
    <source>
        <dbReference type="Pfam" id="PF17782"/>
    </source>
</evidence>
<gene>
    <name evidence="4" type="ORF">GBAR_LOCUS8173</name>
</gene>
<feature type="domain" description="Smf/DprA SLOG" evidence="2">
    <location>
        <begin position="1"/>
        <end position="67"/>
    </location>
</feature>
<name>A0AA35RM63_GEOBA</name>
<dbReference type="Proteomes" id="UP001174909">
    <property type="component" value="Unassembled WGS sequence"/>
</dbReference>
<dbReference type="PANTHER" id="PTHR43022:SF1">
    <property type="entry name" value="PROTEIN SMF"/>
    <property type="match status" value="1"/>
</dbReference>
<feature type="domain" description="DprA winged helix" evidence="3">
    <location>
        <begin position="83"/>
        <end position="134"/>
    </location>
</feature>
<evidence type="ECO:0000313" key="5">
    <source>
        <dbReference type="Proteomes" id="UP001174909"/>
    </source>
</evidence>
<comment type="caution">
    <text evidence="4">The sequence shown here is derived from an EMBL/GenBank/DDBJ whole genome shotgun (WGS) entry which is preliminary data.</text>
</comment>
<dbReference type="SUPFAM" id="SSF46785">
    <property type="entry name" value="Winged helix' DNA-binding domain"/>
    <property type="match status" value="1"/>
</dbReference>
<reference evidence="4" key="1">
    <citation type="submission" date="2023-03" db="EMBL/GenBank/DDBJ databases">
        <authorList>
            <person name="Steffen K."/>
            <person name="Cardenas P."/>
        </authorList>
    </citation>
    <scope>NUCLEOTIDE SEQUENCE</scope>
</reference>
<dbReference type="InterPro" id="IPR041614">
    <property type="entry name" value="DprA_WH"/>
</dbReference>
<organism evidence="4 5">
    <name type="scientific">Geodia barretti</name>
    <name type="common">Barrett's horny sponge</name>
    <dbReference type="NCBI Taxonomy" id="519541"/>
    <lineage>
        <taxon>Eukaryota</taxon>
        <taxon>Metazoa</taxon>
        <taxon>Porifera</taxon>
        <taxon>Demospongiae</taxon>
        <taxon>Heteroscleromorpha</taxon>
        <taxon>Tetractinellida</taxon>
        <taxon>Astrophorina</taxon>
        <taxon>Geodiidae</taxon>
        <taxon>Geodia</taxon>
    </lineage>
</organism>
<proteinExistence type="inferred from homology"/>